<gene>
    <name evidence="3" type="ORF">METZ01_LOCUS319191</name>
</gene>
<dbReference type="Pfam" id="PF09603">
    <property type="entry name" value="Fib_succ_major"/>
    <property type="match status" value="1"/>
</dbReference>
<dbReference type="EMBL" id="UINC01103732">
    <property type="protein sequence ID" value="SVC66337.1"/>
    <property type="molecule type" value="Genomic_DNA"/>
</dbReference>
<feature type="domain" description="RapA2 cadherin-like" evidence="2">
    <location>
        <begin position="307"/>
        <end position="354"/>
    </location>
</feature>
<dbReference type="NCBIfam" id="TIGR02145">
    <property type="entry name" value="Fib_succ_major"/>
    <property type="match status" value="1"/>
</dbReference>
<dbReference type="InterPro" id="IPR011871">
    <property type="entry name" value="Fib_succ_major"/>
</dbReference>
<evidence type="ECO:0000259" key="1">
    <source>
        <dbReference type="Pfam" id="PF09603"/>
    </source>
</evidence>
<accession>A0A382P0Q7</accession>
<feature type="non-terminal residue" evidence="3">
    <location>
        <position position="1"/>
    </location>
</feature>
<evidence type="ECO:0000313" key="3">
    <source>
        <dbReference type="EMBL" id="SVC66337.1"/>
    </source>
</evidence>
<feature type="domain" description="Fibrobacter succinogenes major paralogous" evidence="1">
    <location>
        <begin position="83"/>
        <end position="268"/>
    </location>
</feature>
<sequence>GGLSDDTDFVLTVDPVNDGPVLTDIDDQTTEEEEILTIPIFASDIDGDVLDVTAVSDSPEDVSVEVEIIENVTDIDGNVYEIVPIGEQMWMKENLRVTHYNDGSEIPTGYETLNGEWSNLTTGAYAVYDDDPSNGEIYGNLYNWYAVDDERGVCPEGWNVPTDDDYTALSDYLGGTNVAGGKMKEEGFDHWNSPNTGATNESGFTGLPGGYRVDYDGSYNRRNYNGYFWTSTEDGNSNPWSWNLGYNHSRLNHLSGVKRYGFSVRCIRDETRDELVNLILTPSENFNGNVNIDVTVSDGYLTDSDDFTLTVTPVNDAPVIEDISSQVMDEDATLDITLIASDVDENDLSFSAESDNASISV</sequence>
<name>A0A382P0Q7_9ZZZZ</name>
<evidence type="ECO:0000259" key="2">
    <source>
        <dbReference type="Pfam" id="PF17803"/>
    </source>
</evidence>
<dbReference type="InterPro" id="IPR040853">
    <property type="entry name" value="RapA2_cadherin-like"/>
</dbReference>
<dbReference type="Pfam" id="PF17803">
    <property type="entry name" value="Cadherin_4"/>
    <property type="match status" value="1"/>
</dbReference>
<protein>
    <submittedName>
        <fullName evidence="3">Uncharacterized protein</fullName>
    </submittedName>
</protein>
<feature type="non-terminal residue" evidence="3">
    <location>
        <position position="361"/>
    </location>
</feature>
<organism evidence="3">
    <name type="scientific">marine metagenome</name>
    <dbReference type="NCBI Taxonomy" id="408172"/>
    <lineage>
        <taxon>unclassified sequences</taxon>
        <taxon>metagenomes</taxon>
        <taxon>ecological metagenomes</taxon>
    </lineage>
</organism>
<proteinExistence type="predicted"/>
<dbReference type="AlphaFoldDB" id="A0A382P0Q7"/>
<reference evidence="3" key="1">
    <citation type="submission" date="2018-05" db="EMBL/GenBank/DDBJ databases">
        <authorList>
            <person name="Lanie J.A."/>
            <person name="Ng W.-L."/>
            <person name="Kazmierczak K.M."/>
            <person name="Andrzejewski T.M."/>
            <person name="Davidsen T.M."/>
            <person name="Wayne K.J."/>
            <person name="Tettelin H."/>
            <person name="Glass J.I."/>
            <person name="Rusch D."/>
            <person name="Podicherti R."/>
            <person name="Tsui H.-C.T."/>
            <person name="Winkler M.E."/>
        </authorList>
    </citation>
    <scope>NUCLEOTIDE SEQUENCE</scope>
</reference>